<feature type="region of interest" description="Disordered" evidence="1">
    <location>
        <begin position="52"/>
        <end position="87"/>
    </location>
</feature>
<dbReference type="AlphaFoldDB" id="A0A1B7T7M7"/>
<feature type="compositionally biased region" description="Polar residues" evidence="1">
    <location>
        <begin position="497"/>
        <end position="523"/>
    </location>
</feature>
<proteinExistence type="predicted"/>
<dbReference type="EMBL" id="LXPE01000456">
    <property type="protein sequence ID" value="OBA24734.1"/>
    <property type="molecule type" value="Genomic_DNA"/>
</dbReference>
<evidence type="ECO:0000313" key="3">
    <source>
        <dbReference type="Proteomes" id="UP000092321"/>
    </source>
</evidence>
<evidence type="ECO:0000313" key="2">
    <source>
        <dbReference type="EMBL" id="OBA24734.1"/>
    </source>
</evidence>
<sequence>MNETNNNNNKDYGTPSESSRHSSSMLIFQNTINQGLQNTLKQLDSFNEADNDLSKQNLTNHSSGSANININNNNNNKNGSSSNFIFNDNQNGIDQFLNDTPTRSRSASSVASSVNDLFNNRRQSRINNNNTNSNNNNNGFEFINNGDLGSRHSSASQISFHEMLNKQQQHSQDNQNIYSTKEETGFIGLIPPATSGLNETNFFFDSFGVEYELEKEDTAKRNRNDKRNSISSINNQPQIHNPNIRPQSSSFSNYNLQAGFFNNHHSDLMLEQPQSSSNINYMKDPMLHSIQDEDISQHFTDIPKGLNIYPNNGEYNLGGHLIESNVIDEEEDDDETSNINANSYHTNNSNKNNHHTNIHQQHNYDSLDFLNNEKDTNINNNGFDFNFEKLSGVFSGEFREKAGVDSVNVHEQLGFDPSNFTFDIDTPSSTNSFNINHENNDVSKGYTLSATSTTNATVTSSRVPQDSKLNIQTNNLPDILTQITKPAIIAKKPKLPSQKNFSQSILSTRPRKNSNSASANIQKPKSRRSSSASTSDFLKNFNQSTIPTSTSNNNVNNNINNNNVNNNINNNNVMNSKLANTPVTTTTKLTSTTPKKKRSGSTSSSTTTTQSN</sequence>
<organism evidence="2 3">
    <name type="scientific">Hanseniaspora valbyensis NRRL Y-1626</name>
    <dbReference type="NCBI Taxonomy" id="766949"/>
    <lineage>
        <taxon>Eukaryota</taxon>
        <taxon>Fungi</taxon>
        <taxon>Dikarya</taxon>
        <taxon>Ascomycota</taxon>
        <taxon>Saccharomycotina</taxon>
        <taxon>Saccharomycetes</taxon>
        <taxon>Saccharomycodales</taxon>
        <taxon>Saccharomycodaceae</taxon>
        <taxon>Hanseniaspora</taxon>
    </lineage>
</organism>
<feature type="non-terminal residue" evidence="2">
    <location>
        <position position="612"/>
    </location>
</feature>
<feature type="compositionally biased region" description="Low complexity" evidence="1">
    <location>
        <begin position="552"/>
        <end position="573"/>
    </location>
</feature>
<feature type="compositionally biased region" description="Polar residues" evidence="1">
    <location>
        <begin position="536"/>
        <end position="551"/>
    </location>
</feature>
<feature type="compositionally biased region" description="Low complexity" evidence="1">
    <location>
        <begin position="581"/>
        <end position="593"/>
    </location>
</feature>
<name>A0A1B7T7M7_9ASCO</name>
<feature type="region of interest" description="Disordered" evidence="1">
    <location>
        <begin position="217"/>
        <end position="251"/>
    </location>
</feature>
<feature type="compositionally biased region" description="Basic and acidic residues" evidence="1">
    <location>
        <begin position="217"/>
        <end position="228"/>
    </location>
</feature>
<feature type="region of interest" description="Disordered" evidence="1">
    <location>
        <begin position="335"/>
        <end position="357"/>
    </location>
</feature>
<feature type="region of interest" description="Disordered" evidence="1">
    <location>
        <begin position="491"/>
        <end position="612"/>
    </location>
</feature>
<feature type="region of interest" description="Disordered" evidence="1">
    <location>
        <begin position="1"/>
        <end position="23"/>
    </location>
</feature>
<feature type="compositionally biased region" description="Low complexity" evidence="1">
    <location>
        <begin position="600"/>
        <end position="612"/>
    </location>
</feature>
<comment type="caution">
    <text evidence="2">The sequence shown here is derived from an EMBL/GenBank/DDBJ whole genome shotgun (WGS) entry which is preliminary data.</text>
</comment>
<protein>
    <submittedName>
        <fullName evidence="2">Uncharacterized protein</fullName>
    </submittedName>
</protein>
<accession>A0A1B7T7M7</accession>
<evidence type="ECO:0000256" key="1">
    <source>
        <dbReference type="SAM" id="MobiDB-lite"/>
    </source>
</evidence>
<reference evidence="3" key="1">
    <citation type="journal article" date="2016" name="Proc. Natl. Acad. Sci. U.S.A.">
        <title>Comparative genomics of biotechnologically important yeasts.</title>
        <authorList>
            <person name="Riley R."/>
            <person name="Haridas S."/>
            <person name="Wolfe K.H."/>
            <person name="Lopes M.R."/>
            <person name="Hittinger C.T."/>
            <person name="Goeker M."/>
            <person name="Salamov A.A."/>
            <person name="Wisecaver J.H."/>
            <person name="Long T.M."/>
            <person name="Calvey C.H."/>
            <person name="Aerts A.L."/>
            <person name="Barry K.W."/>
            <person name="Choi C."/>
            <person name="Clum A."/>
            <person name="Coughlan A.Y."/>
            <person name="Deshpande S."/>
            <person name="Douglass A.P."/>
            <person name="Hanson S.J."/>
            <person name="Klenk H.-P."/>
            <person name="LaButti K.M."/>
            <person name="Lapidus A."/>
            <person name="Lindquist E.A."/>
            <person name="Lipzen A.M."/>
            <person name="Meier-Kolthoff J.P."/>
            <person name="Ohm R.A."/>
            <person name="Otillar R.P."/>
            <person name="Pangilinan J.L."/>
            <person name="Peng Y."/>
            <person name="Rokas A."/>
            <person name="Rosa C.A."/>
            <person name="Scheuner C."/>
            <person name="Sibirny A.A."/>
            <person name="Slot J.C."/>
            <person name="Stielow J.B."/>
            <person name="Sun H."/>
            <person name="Kurtzman C.P."/>
            <person name="Blackwell M."/>
            <person name="Grigoriev I.V."/>
            <person name="Jeffries T.W."/>
        </authorList>
    </citation>
    <scope>NUCLEOTIDE SEQUENCE [LARGE SCALE GENOMIC DNA]</scope>
    <source>
        <strain evidence="3">NRRL Y-1626</strain>
    </source>
</reference>
<feature type="compositionally biased region" description="Low complexity" evidence="1">
    <location>
        <begin position="60"/>
        <end position="87"/>
    </location>
</feature>
<feature type="compositionally biased region" description="Low complexity" evidence="1">
    <location>
        <begin position="233"/>
        <end position="247"/>
    </location>
</feature>
<keyword evidence="3" id="KW-1185">Reference proteome</keyword>
<dbReference type="Proteomes" id="UP000092321">
    <property type="component" value="Unassembled WGS sequence"/>
</dbReference>
<feature type="compositionally biased region" description="Low complexity" evidence="1">
    <location>
        <begin position="338"/>
        <end position="351"/>
    </location>
</feature>
<gene>
    <name evidence="2" type="ORF">HANVADRAFT_54320</name>
</gene>